<sequence>MKVVFTLCLCLVLSSQARAVEVLTSIKPLQLIASAITEGTATPKLLLPPGSSPHDYALRPSDVRKIKNADLVIWVGPELEVFLAPLLASQEKSVALLSQLPAIEHAHHHDKHSLVIEDTEQDSHHHHHGSQDPHIWLDPHQAEAIAALIAKKLSQIDPQNYDRYQTNLAVFQAKLAKVDAKLAAQLAPLQGIGYFVFHDAYGHWERHYQLSSLGHFTVNPARAPGAKTVTRIHHALKQSKAVCVFAEPQFKPAVVSAVLRNTQARSGVLDPLATDISPSAEGYFRFMEQLAAAMTKCLLN</sequence>
<evidence type="ECO:0000256" key="4">
    <source>
        <dbReference type="ARBA" id="ARBA00022448"/>
    </source>
</evidence>
<dbReference type="GO" id="GO:0006829">
    <property type="term" value="P:zinc ion transport"/>
    <property type="evidence" value="ECO:0007669"/>
    <property type="project" value="UniProtKB-KW"/>
</dbReference>
<feature type="signal peptide" evidence="13">
    <location>
        <begin position="1"/>
        <end position="19"/>
    </location>
</feature>
<dbReference type="CDD" id="cd01019">
    <property type="entry name" value="ZnuA"/>
    <property type="match status" value="1"/>
</dbReference>
<dbReference type="InterPro" id="IPR050492">
    <property type="entry name" value="Bact_metal-bind_prot9"/>
</dbReference>
<evidence type="ECO:0000256" key="5">
    <source>
        <dbReference type="ARBA" id="ARBA00022723"/>
    </source>
</evidence>
<evidence type="ECO:0000313" key="15">
    <source>
        <dbReference type="Proteomes" id="UP000243793"/>
    </source>
</evidence>
<dbReference type="OrthoDB" id="7346865at2"/>
<organism evidence="14 15">
    <name type="scientific">Oceanisphaera avium</name>
    <dbReference type="NCBI Taxonomy" id="1903694"/>
    <lineage>
        <taxon>Bacteria</taxon>
        <taxon>Pseudomonadati</taxon>
        <taxon>Pseudomonadota</taxon>
        <taxon>Gammaproteobacteria</taxon>
        <taxon>Aeromonadales</taxon>
        <taxon>Aeromonadaceae</taxon>
        <taxon>Oceanisphaera</taxon>
    </lineage>
</organism>
<dbReference type="NCBIfam" id="NF007091">
    <property type="entry name" value="PRK09545.1"/>
    <property type="match status" value="1"/>
</dbReference>
<keyword evidence="7" id="KW-0574">Periplasm</keyword>
<keyword evidence="4" id="KW-0813">Transport</keyword>
<accession>A0A1Y0CYU1</accession>
<keyword evidence="15" id="KW-1185">Reference proteome</keyword>
<dbReference type="Proteomes" id="UP000243793">
    <property type="component" value="Chromosome"/>
</dbReference>
<evidence type="ECO:0000256" key="6">
    <source>
        <dbReference type="ARBA" id="ARBA00022729"/>
    </source>
</evidence>
<dbReference type="RefSeq" id="WP_086963865.1">
    <property type="nucleotide sequence ID" value="NZ_CP021376.1"/>
</dbReference>
<keyword evidence="8" id="KW-0862">Zinc</keyword>
<evidence type="ECO:0000256" key="9">
    <source>
        <dbReference type="ARBA" id="ARBA00022906"/>
    </source>
</evidence>
<evidence type="ECO:0000313" key="14">
    <source>
        <dbReference type="EMBL" id="ART79995.1"/>
    </source>
</evidence>
<evidence type="ECO:0000256" key="8">
    <source>
        <dbReference type="ARBA" id="ARBA00022833"/>
    </source>
</evidence>
<evidence type="ECO:0000256" key="12">
    <source>
        <dbReference type="ARBA" id="ARBA00045516"/>
    </source>
</evidence>
<reference evidence="15" key="1">
    <citation type="submission" date="2017-05" db="EMBL/GenBank/DDBJ databases">
        <authorList>
            <person name="Sung H."/>
        </authorList>
    </citation>
    <scope>NUCLEOTIDE SEQUENCE [LARGE SCALE GENOMIC DNA]</scope>
    <source>
        <strain evidence="15">AMac2203</strain>
    </source>
</reference>
<keyword evidence="10" id="KW-0406">Ion transport</keyword>
<protein>
    <recommendedName>
        <fullName evidence="3">High-affinity zinc uptake system protein ZnuA</fullName>
    </recommendedName>
</protein>
<evidence type="ECO:0000256" key="11">
    <source>
        <dbReference type="ARBA" id="ARBA00023157"/>
    </source>
</evidence>
<dbReference type="PANTHER" id="PTHR42953">
    <property type="entry name" value="HIGH-AFFINITY ZINC UPTAKE SYSTEM PROTEIN ZNUA-RELATED"/>
    <property type="match status" value="1"/>
</dbReference>
<dbReference type="PANTHER" id="PTHR42953:SF3">
    <property type="entry name" value="HIGH-AFFINITY ZINC UPTAKE SYSTEM PROTEIN ZNUA"/>
    <property type="match status" value="1"/>
</dbReference>
<dbReference type="SUPFAM" id="SSF53807">
    <property type="entry name" value="Helical backbone' metal receptor"/>
    <property type="match status" value="1"/>
</dbReference>
<dbReference type="FunFam" id="3.40.50.1980:FF:000028">
    <property type="entry name" value="High-affinity zinc uptake system protein znuA"/>
    <property type="match status" value="1"/>
</dbReference>
<dbReference type="Gene3D" id="3.40.50.1980">
    <property type="entry name" value="Nitrogenase molybdenum iron protein domain"/>
    <property type="match status" value="2"/>
</dbReference>
<dbReference type="EMBL" id="CP021376">
    <property type="protein sequence ID" value="ART79995.1"/>
    <property type="molecule type" value="Genomic_DNA"/>
</dbReference>
<dbReference type="GO" id="GO:0046872">
    <property type="term" value="F:metal ion binding"/>
    <property type="evidence" value="ECO:0007669"/>
    <property type="project" value="UniProtKB-KW"/>
</dbReference>
<evidence type="ECO:0000256" key="7">
    <source>
        <dbReference type="ARBA" id="ARBA00022764"/>
    </source>
</evidence>
<dbReference type="AlphaFoldDB" id="A0A1Y0CYU1"/>
<keyword evidence="6 13" id="KW-0732">Signal</keyword>
<dbReference type="InterPro" id="IPR035520">
    <property type="entry name" value="ZnuA"/>
</dbReference>
<comment type="function">
    <text evidence="12">Part of the ATP-binding cassette (ABC) transport system ZnuABC involved in zinc import. Binds zinc with high affinity and specificity and delivers it to the membrane permease for translocation into the cytoplasm.</text>
</comment>
<evidence type="ECO:0000256" key="13">
    <source>
        <dbReference type="SAM" id="SignalP"/>
    </source>
</evidence>
<dbReference type="KEGG" id="ocm:CBP12_07430"/>
<dbReference type="Pfam" id="PF01297">
    <property type="entry name" value="ZnuA"/>
    <property type="match status" value="1"/>
</dbReference>
<evidence type="ECO:0000256" key="1">
    <source>
        <dbReference type="ARBA" id="ARBA00004418"/>
    </source>
</evidence>
<feature type="chain" id="PRO_5012575628" description="High-affinity zinc uptake system protein ZnuA" evidence="13">
    <location>
        <begin position="20"/>
        <end position="300"/>
    </location>
</feature>
<name>A0A1Y0CYU1_9GAMM</name>
<evidence type="ECO:0000256" key="2">
    <source>
        <dbReference type="ARBA" id="ARBA00011028"/>
    </source>
</evidence>
<evidence type="ECO:0000256" key="3">
    <source>
        <dbReference type="ARBA" id="ARBA00015915"/>
    </source>
</evidence>
<evidence type="ECO:0000256" key="10">
    <source>
        <dbReference type="ARBA" id="ARBA00023065"/>
    </source>
</evidence>
<keyword evidence="9" id="KW-0864">Zinc transport</keyword>
<keyword evidence="5" id="KW-0479">Metal-binding</keyword>
<dbReference type="GO" id="GO:0042597">
    <property type="term" value="C:periplasmic space"/>
    <property type="evidence" value="ECO:0007669"/>
    <property type="project" value="UniProtKB-SubCell"/>
</dbReference>
<comment type="subcellular location">
    <subcellularLocation>
        <location evidence="1">Periplasm</location>
    </subcellularLocation>
</comment>
<proteinExistence type="inferred from homology"/>
<keyword evidence="11" id="KW-1015">Disulfide bond</keyword>
<dbReference type="InterPro" id="IPR006127">
    <property type="entry name" value="ZnuA-like"/>
</dbReference>
<comment type="similarity">
    <text evidence="2">Belongs to the bacterial solute-binding protein 9 family.</text>
</comment>
<gene>
    <name evidence="14" type="ORF">CBP12_07430</name>
</gene>